<dbReference type="InterPro" id="IPR025383">
    <property type="entry name" value="MrpA_C/MbhD"/>
</dbReference>
<feature type="transmembrane region" description="Helical" evidence="11">
    <location>
        <begin position="138"/>
        <end position="160"/>
    </location>
</feature>
<feature type="transmembrane region" description="Helical" evidence="11">
    <location>
        <begin position="247"/>
        <end position="267"/>
    </location>
</feature>
<feature type="domain" description="MrpA C-terminal/MbhD" evidence="14">
    <location>
        <begin position="582"/>
        <end position="646"/>
    </location>
</feature>
<dbReference type="PANTHER" id="PTHR43373">
    <property type="entry name" value="NA(+)/H(+) ANTIPORTER SUBUNIT"/>
    <property type="match status" value="1"/>
</dbReference>
<feature type="transmembrane region" description="Helical" evidence="11">
    <location>
        <begin position="83"/>
        <end position="103"/>
    </location>
</feature>
<dbReference type="PRINTS" id="PR01434">
    <property type="entry name" value="NADHDHGNASE5"/>
</dbReference>
<dbReference type="GO" id="GO:0006811">
    <property type="term" value="P:monoatomic ion transport"/>
    <property type="evidence" value="ECO:0007669"/>
    <property type="project" value="UniProtKB-KW"/>
</dbReference>
<keyword evidence="8" id="KW-0406">Ion transport</keyword>
<feature type="transmembrane region" description="Helical" evidence="11">
    <location>
        <begin position="542"/>
        <end position="561"/>
    </location>
</feature>
<protein>
    <submittedName>
        <fullName evidence="16">Quinone dependent NADH dehydrogenase</fullName>
        <ecNumber evidence="16">1.6.99.5</ecNumber>
    </submittedName>
</protein>
<dbReference type="Pfam" id="PF00361">
    <property type="entry name" value="Proton_antipo_M"/>
    <property type="match status" value="1"/>
</dbReference>
<proteinExistence type="predicted"/>
<dbReference type="GO" id="GO:0015297">
    <property type="term" value="F:antiporter activity"/>
    <property type="evidence" value="ECO:0007669"/>
    <property type="project" value="UniProtKB-KW"/>
</dbReference>
<dbReference type="InterPro" id="IPR001516">
    <property type="entry name" value="Proton_antipo_N"/>
</dbReference>
<dbReference type="PANTHER" id="PTHR43373:SF1">
    <property type="entry name" value="NA(+)_H(+) ANTIPORTER SUBUNIT A"/>
    <property type="match status" value="1"/>
</dbReference>
<feature type="domain" description="NADH-Ubiquinone oxidoreductase (complex I) chain 5 N-terminal" evidence="13">
    <location>
        <begin position="41"/>
        <end position="82"/>
    </location>
</feature>
<evidence type="ECO:0000256" key="3">
    <source>
        <dbReference type="ARBA" id="ARBA00022448"/>
    </source>
</evidence>
<dbReference type="Proteomes" id="UP000006833">
    <property type="component" value="Chromosome"/>
</dbReference>
<dbReference type="Pfam" id="PF13244">
    <property type="entry name" value="MbhD"/>
    <property type="match status" value="1"/>
</dbReference>
<feature type="transmembrane region" description="Helical" evidence="11">
    <location>
        <begin position="297"/>
        <end position="323"/>
    </location>
</feature>
<evidence type="ECO:0000256" key="2">
    <source>
        <dbReference type="ARBA" id="ARBA00004651"/>
    </source>
</evidence>
<accession>A8LQT0</accession>
<feature type="transmembrane region" description="Helical" evidence="11">
    <location>
        <begin position="476"/>
        <end position="494"/>
    </location>
</feature>
<evidence type="ECO:0000256" key="5">
    <source>
        <dbReference type="ARBA" id="ARBA00022475"/>
    </source>
</evidence>
<evidence type="ECO:0000313" key="16">
    <source>
        <dbReference type="EMBL" id="ABV92473.1"/>
    </source>
</evidence>
<evidence type="ECO:0000256" key="9">
    <source>
        <dbReference type="ARBA" id="ARBA00023136"/>
    </source>
</evidence>
<organism evidence="16 17">
    <name type="scientific">Dinoroseobacter shibae (strain DSM 16493 / NCIMB 14021 / DFL 12)</name>
    <dbReference type="NCBI Taxonomy" id="398580"/>
    <lineage>
        <taxon>Bacteria</taxon>
        <taxon>Pseudomonadati</taxon>
        <taxon>Pseudomonadota</taxon>
        <taxon>Alphaproteobacteria</taxon>
        <taxon>Rhodobacterales</taxon>
        <taxon>Roseobacteraceae</taxon>
        <taxon>Dinoroseobacter</taxon>
    </lineage>
</organism>
<evidence type="ECO:0000256" key="1">
    <source>
        <dbReference type="ARBA" id="ARBA00002378"/>
    </source>
</evidence>
<sequence>MPRLLTLVPAALMALTAAWFAQFIPQVASGEILTWSRPWIPGLDIEVAFLLDGLSMLFALMVTGIGAIIFLYSAVYFKGHPKLTMLLTLLFLFAVSMLGMVLADDMVTFFVFWEGTTITSFLLVGFDHEKTKARDNALQALLVTGLGGLALLAGLILLGAEAGTFRISEMNAAAGAIQASAMYVPILVLVFIGAFTKSAQFPFHFWLPGAMAAPTPVSAYLHSATMVKAGIYLLARFTPALGGTEVWFWILTIVGAITMVWSSVLALKQTDLKLMLAYTTVMALGALTMMLGGGTRYAVMTVSVFLVVHALYKAALFLTVGLIDKGTGTREVGQLGGLRREMPITFWIAILAALSMAGMAPFVGFIGKELMYEAALGVETEPLFVVTAALLANANMVAAAALVAISPFFGARVAPPKSPADPTPWLWIGPALLAALGLAFGLVPALIDGPIITPVVQSILPGEEAVYLKLWHGVNLPLMLSILTFALGFALYYGRDKIRGSLQSANFTGGLDANDTYNLLLTSFKRFAAWSARTVQGGKMTVYLRTAFAVLALLMWGAHLASRDAFNPPVEGIALIPMVICLLIAVSAAVVLTTGSRLYGLTALGITGAGIAILFVFYSAIDVAITQLLVEMLVVIILAVALVKLPNMPREPNFRAGDALIATALGLGVAFVVASVLMQPFDPRINEFFNAASYPEALGRNVVNVILVDFRALDTLGEVAVVLVAAISAAAALTAGLRAGRKEKEE</sequence>
<reference evidence="17" key="1">
    <citation type="journal article" date="2010" name="ISME J.">
        <title>The complete genome sequence of the algal symbiont Dinoroseobacter shibae: a hitchhiker's guide to life in the sea.</title>
        <authorList>
            <person name="Wagner-Dobler I."/>
            <person name="Ballhausen B."/>
            <person name="Berger M."/>
            <person name="Brinkhoff T."/>
            <person name="Buchholz I."/>
            <person name="Bunk B."/>
            <person name="Cypionka H."/>
            <person name="Daniel R."/>
            <person name="Drepper T."/>
            <person name="Gerdts G."/>
            <person name="Hahnke S."/>
            <person name="Han C."/>
            <person name="Jahn D."/>
            <person name="Kalhoefer D."/>
            <person name="Kiss H."/>
            <person name="Klenk H.P."/>
            <person name="Kyrpides N."/>
            <person name="Liebl W."/>
            <person name="Liesegang H."/>
            <person name="Meincke L."/>
            <person name="Pati A."/>
            <person name="Petersen J."/>
            <person name="Piekarski T."/>
            <person name="Pommerenke C."/>
            <person name="Pradella S."/>
            <person name="Pukall R."/>
            <person name="Rabus R."/>
            <person name="Stackebrandt E."/>
            <person name="Thole S."/>
            <person name="Thompson L."/>
            <person name="Tielen P."/>
            <person name="Tomasch J."/>
            <person name="von Jan M."/>
            <person name="Wanphrut N."/>
            <person name="Wichels A."/>
            <person name="Zech H."/>
            <person name="Simon M."/>
        </authorList>
    </citation>
    <scope>NUCLEOTIDE SEQUENCE [LARGE SCALE GENOMIC DNA]</scope>
    <source>
        <strain evidence="17">DSM 16493 / NCIMB 14021 / DFL 12</strain>
    </source>
</reference>
<keyword evidence="3" id="KW-0813">Transport</keyword>
<evidence type="ECO:0000256" key="6">
    <source>
        <dbReference type="ARBA" id="ARBA00022692"/>
    </source>
</evidence>
<dbReference type="GO" id="GO:0016491">
    <property type="term" value="F:oxidoreductase activity"/>
    <property type="evidence" value="ECO:0007669"/>
    <property type="project" value="UniProtKB-KW"/>
</dbReference>
<evidence type="ECO:0000256" key="10">
    <source>
        <dbReference type="RuleBase" id="RU000320"/>
    </source>
</evidence>
<evidence type="ECO:0000259" key="14">
    <source>
        <dbReference type="Pfam" id="PF13244"/>
    </source>
</evidence>
<feature type="transmembrane region" description="Helical" evidence="11">
    <location>
        <begin position="344"/>
        <end position="363"/>
    </location>
</feature>
<evidence type="ECO:0000256" key="7">
    <source>
        <dbReference type="ARBA" id="ARBA00022989"/>
    </source>
</evidence>
<dbReference type="eggNOG" id="COG1009">
    <property type="taxonomic scope" value="Bacteria"/>
</dbReference>
<keyword evidence="7 11" id="KW-1133">Transmembrane helix</keyword>
<gene>
    <name evidence="16" type="primary">mnhA</name>
    <name evidence="16" type="ordered locus">Dshi_0728</name>
</gene>
<dbReference type="Pfam" id="PF20501">
    <property type="entry name" value="MbhE"/>
    <property type="match status" value="1"/>
</dbReference>
<evidence type="ECO:0000256" key="8">
    <source>
        <dbReference type="ARBA" id="ARBA00023065"/>
    </source>
</evidence>
<feature type="transmembrane region" description="Helical" evidence="11">
    <location>
        <begin position="719"/>
        <end position="737"/>
    </location>
</feature>
<feature type="transmembrane region" description="Helical" evidence="11">
    <location>
        <begin position="573"/>
        <end position="592"/>
    </location>
</feature>
<keyword evidence="4" id="KW-0050">Antiport</keyword>
<dbReference type="AlphaFoldDB" id="A8LQT0"/>
<feature type="transmembrane region" description="Helical" evidence="11">
    <location>
        <begin position="383"/>
        <end position="405"/>
    </location>
</feature>
<evidence type="ECO:0000256" key="4">
    <source>
        <dbReference type="ARBA" id="ARBA00022449"/>
    </source>
</evidence>
<evidence type="ECO:0000313" key="17">
    <source>
        <dbReference type="Proteomes" id="UP000006833"/>
    </source>
</evidence>
<evidence type="ECO:0000259" key="12">
    <source>
        <dbReference type="Pfam" id="PF00361"/>
    </source>
</evidence>
<dbReference type="eggNOG" id="COG2111">
    <property type="taxonomic scope" value="Bacteria"/>
</dbReference>
<feature type="domain" description="MrpA C-terminal/MbhE" evidence="15">
    <location>
        <begin position="655"/>
        <end position="733"/>
    </location>
</feature>
<keyword evidence="16" id="KW-0560">Oxidoreductase</keyword>
<dbReference type="STRING" id="398580.Dshi_0728"/>
<dbReference type="HOGENOM" id="CLU_007100_2_1_5"/>
<dbReference type="KEGG" id="dsh:Dshi_0728"/>
<feature type="transmembrane region" description="Helical" evidence="11">
    <location>
        <begin position="624"/>
        <end position="645"/>
    </location>
</feature>
<feature type="transmembrane region" description="Helical" evidence="11">
    <location>
        <begin position="274"/>
        <end position="291"/>
    </location>
</feature>
<feature type="transmembrane region" description="Helical" evidence="11">
    <location>
        <begin position="599"/>
        <end position="618"/>
    </location>
</feature>
<feature type="domain" description="NADH:quinone oxidoreductase/Mrp antiporter transmembrane" evidence="12">
    <location>
        <begin position="103"/>
        <end position="386"/>
    </location>
</feature>
<feature type="transmembrane region" description="Helical" evidence="11">
    <location>
        <begin position="172"/>
        <end position="196"/>
    </location>
</feature>
<keyword evidence="6 10" id="KW-0812">Transmembrane</keyword>
<dbReference type="InterPro" id="IPR046806">
    <property type="entry name" value="MrpA_C/MbhE"/>
</dbReference>
<dbReference type="InterPro" id="IPR050616">
    <property type="entry name" value="CPA3_Na-H_Antiporter_A"/>
</dbReference>
<keyword evidence="9 11" id="KW-0472">Membrane</keyword>
<evidence type="ECO:0000256" key="11">
    <source>
        <dbReference type="SAM" id="Phobius"/>
    </source>
</evidence>
<keyword evidence="17" id="KW-1185">Reference proteome</keyword>
<dbReference type="GO" id="GO:0005886">
    <property type="term" value="C:plasma membrane"/>
    <property type="evidence" value="ECO:0007669"/>
    <property type="project" value="UniProtKB-SubCell"/>
</dbReference>
<comment type="subcellular location">
    <subcellularLocation>
        <location evidence="2">Cell membrane</location>
        <topology evidence="2">Multi-pass membrane protein</topology>
    </subcellularLocation>
    <subcellularLocation>
        <location evidence="10">Membrane</location>
        <topology evidence="10">Multi-pass membrane protein</topology>
    </subcellularLocation>
</comment>
<evidence type="ECO:0000259" key="13">
    <source>
        <dbReference type="Pfam" id="PF00662"/>
    </source>
</evidence>
<dbReference type="EMBL" id="CP000830">
    <property type="protein sequence ID" value="ABV92473.1"/>
    <property type="molecule type" value="Genomic_DNA"/>
</dbReference>
<feature type="transmembrane region" description="Helical" evidence="11">
    <location>
        <begin position="425"/>
        <end position="447"/>
    </location>
</feature>
<evidence type="ECO:0000259" key="15">
    <source>
        <dbReference type="Pfam" id="PF20501"/>
    </source>
</evidence>
<dbReference type="Pfam" id="PF00662">
    <property type="entry name" value="Proton_antipo_N"/>
    <property type="match status" value="1"/>
</dbReference>
<feature type="transmembrane region" description="Helical" evidence="11">
    <location>
        <begin position="54"/>
        <end position="76"/>
    </location>
</feature>
<feature type="transmembrane region" description="Helical" evidence="11">
    <location>
        <begin position="657"/>
        <end position="678"/>
    </location>
</feature>
<name>A8LQT0_DINSH</name>
<keyword evidence="5" id="KW-1003">Cell membrane</keyword>
<comment type="function">
    <text evidence="1">NDH-1 shuttles electrons from NADH, via FMN and iron-sulfur (Fe-S) centers, to quinones in the respiratory chain. The immediate electron acceptor for the enzyme in this species is believed to be ubiquinone. Couples the redox reaction to proton translocation (for every two electrons transferred, four hydrogen ions are translocated across the cytoplasmic membrane), and thus conserves the redox energy in a proton gradient.</text>
</comment>
<feature type="transmembrane region" description="Helical" evidence="11">
    <location>
        <begin position="109"/>
        <end position="126"/>
    </location>
</feature>
<dbReference type="InterPro" id="IPR001750">
    <property type="entry name" value="ND/Mrp_TM"/>
</dbReference>
<dbReference type="EC" id="1.6.99.5" evidence="16"/>